<sequence>MRESNLKRGSHYLNLEILLSGCSPFVNVYRLSMSVSPRSCELLDWYGVTVAYETLQQGGRASRDFYNIVIDKIVHVIEDRPLEDVVAGKPLRWFYTLPEGSIITFKQLRELFIKNYSHNRDKEDNLYSLFSLKKMPREKLETFTKKFLELARKLDRLDQKITILAFTNTLLVDVRAKEYLVLNKPTTLDDIIEKVNGYIDLKRMVSDRQKTHKLTLTARDQSICQDFNRAADQRGDRK</sequence>
<dbReference type="AlphaFoldDB" id="A0A7J7MMN2"/>
<gene>
    <name evidence="2" type="ORF">GIB67_024077</name>
</gene>
<proteinExistence type="predicted"/>
<evidence type="ECO:0000313" key="2">
    <source>
        <dbReference type="EMBL" id="KAF6156107.1"/>
    </source>
</evidence>
<dbReference type="InterPro" id="IPR005162">
    <property type="entry name" value="Retrotrans_gag_dom"/>
</dbReference>
<dbReference type="PANTHER" id="PTHR33223">
    <property type="entry name" value="CCHC-TYPE DOMAIN-CONTAINING PROTEIN"/>
    <property type="match status" value="1"/>
</dbReference>
<evidence type="ECO:0000313" key="3">
    <source>
        <dbReference type="Proteomes" id="UP000541444"/>
    </source>
</evidence>
<keyword evidence="3" id="KW-1185">Reference proteome</keyword>
<organism evidence="2 3">
    <name type="scientific">Kingdonia uniflora</name>
    <dbReference type="NCBI Taxonomy" id="39325"/>
    <lineage>
        <taxon>Eukaryota</taxon>
        <taxon>Viridiplantae</taxon>
        <taxon>Streptophyta</taxon>
        <taxon>Embryophyta</taxon>
        <taxon>Tracheophyta</taxon>
        <taxon>Spermatophyta</taxon>
        <taxon>Magnoliopsida</taxon>
        <taxon>Ranunculales</taxon>
        <taxon>Circaeasteraceae</taxon>
        <taxon>Kingdonia</taxon>
    </lineage>
</organism>
<reference evidence="2 3" key="1">
    <citation type="journal article" date="2020" name="IScience">
        <title>Genome Sequencing of the Endangered Kingdonia uniflora (Circaeasteraceae, Ranunculales) Reveals Potential Mechanisms of Evolutionary Specialization.</title>
        <authorList>
            <person name="Sun Y."/>
            <person name="Deng T."/>
            <person name="Zhang A."/>
            <person name="Moore M.J."/>
            <person name="Landis J.B."/>
            <person name="Lin N."/>
            <person name="Zhang H."/>
            <person name="Zhang X."/>
            <person name="Huang J."/>
            <person name="Zhang X."/>
            <person name="Sun H."/>
            <person name="Wang H."/>
        </authorList>
    </citation>
    <scope>NUCLEOTIDE SEQUENCE [LARGE SCALE GENOMIC DNA]</scope>
    <source>
        <strain evidence="2">TB1705</strain>
        <tissue evidence="2">Leaf</tissue>
    </source>
</reference>
<protein>
    <recommendedName>
        <fullName evidence="1">Retrotransposon gag domain-containing protein</fullName>
    </recommendedName>
</protein>
<dbReference type="OrthoDB" id="1752139at2759"/>
<evidence type="ECO:0000259" key="1">
    <source>
        <dbReference type="Pfam" id="PF03732"/>
    </source>
</evidence>
<feature type="domain" description="Retrotransposon gag" evidence="1">
    <location>
        <begin position="87"/>
        <end position="169"/>
    </location>
</feature>
<name>A0A7J7MMN2_9MAGN</name>
<dbReference type="PANTHER" id="PTHR33223:SF8">
    <property type="entry name" value="OS04G0172440 PROTEIN"/>
    <property type="match status" value="1"/>
</dbReference>
<dbReference type="EMBL" id="JACGCM010001377">
    <property type="protein sequence ID" value="KAF6156107.1"/>
    <property type="molecule type" value="Genomic_DNA"/>
</dbReference>
<dbReference type="Pfam" id="PF03732">
    <property type="entry name" value="Retrotrans_gag"/>
    <property type="match status" value="1"/>
</dbReference>
<dbReference type="Proteomes" id="UP000541444">
    <property type="component" value="Unassembled WGS sequence"/>
</dbReference>
<accession>A0A7J7MMN2</accession>
<comment type="caution">
    <text evidence="2">The sequence shown here is derived from an EMBL/GenBank/DDBJ whole genome shotgun (WGS) entry which is preliminary data.</text>
</comment>